<dbReference type="GO" id="GO:0015112">
    <property type="term" value="F:nitrate transmembrane transporter activity"/>
    <property type="evidence" value="ECO:0007669"/>
    <property type="project" value="InterPro"/>
</dbReference>
<dbReference type="Pfam" id="PF07690">
    <property type="entry name" value="MFS_1"/>
    <property type="match status" value="2"/>
</dbReference>
<dbReference type="GO" id="GO:0016020">
    <property type="term" value="C:membrane"/>
    <property type="evidence" value="ECO:0007669"/>
    <property type="project" value="UniProtKB-SubCell"/>
</dbReference>
<dbReference type="GO" id="GO:0042128">
    <property type="term" value="P:nitrate assimilation"/>
    <property type="evidence" value="ECO:0007669"/>
    <property type="project" value="UniProtKB-KW"/>
</dbReference>
<dbReference type="PANTHER" id="PTHR23515">
    <property type="entry name" value="HIGH-AFFINITY NITRATE TRANSPORTER 2.3"/>
    <property type="match status" value="1"/>
</dbReference>
<dbReference type="PROSITE" id="PS00216">
    <property type="entry name" value="SUGAR_TRANSPORT_1"/>
    <property type="match status" value="1"/>
</dbReference>
<evidence type="ECO:0000313" key="10">
    <source>
        <dbReference type="Proteomes" id="UP000035057"/>
    </source>
</evidence>
<feature type="transmembrane region" description="Helical" evidence="7">
    <location>
        <begin position="17"/>
        <end position="33"/>
    </location>
</feature>
<keyword evidence="4 7" id="KW-1133">Transmembrane helix</keyword>
<dbReference type="SUPFAM" id="SSF103473">
    <property type="entry name" value="MFS general substrate transporter"/>
    <property type="match status" value="1"/>
</dbReference>
<keyword evidence="6 7" id="KW-0472">Membrane</keyword>
<sequence length="489" mass="52790">MNDQSFRFFSFEGKTRILHLSWVAFFITFLVWFNHAPLMAAIREQFGLTDSQVNTLLLLNVALTIPARILIGMLVDALGPRKVYSIVLLVSGVICIGFALAKTFEQLAFSRFLLGFVGAGFVVGIRLISEWYPAREVGFAEGIYGGWGNFGAAFAGLSLPTLALFFGGDEGWRCAVGTTGLIAIVYAGVFYALVRDTPKGSTYFKPKKGGAMEVTSKGDFFLYMAMNLPLSIALALIVWKLGPANLGMLSGAVTYILYGVVFLMLVFQLLRSWQVNGHIFSKPVPEFDRYPFKQVALLNLTYMAAFGSELAVVSMLPLYFLDTFEISPVLAGMLGGSFALMNLIGRPGGGYVADRIGRKLTTLITLTGIAVGYLLMSQINSDWPLALAVLLVLFCSVFVQAGCGAVYASVPLVKRRLTGQVAGMAGAYGNVGGVVFLLVLSLVSPAIFFVVLGIFALAILALVSVFMDEPSPQTSEVMPDGSVRMIEVS</sequence>
<dbReference type="Gene3D" id="1.20.1250.20">
    <property type="entry name" value="MFS general substrate transporter like domains"/>
    <property type="match status" value="2"/>
</dbReference>
<comment type="subcellular location">
    <subcellularLocation>
        <location evidence="1">Membrane</location>
        <topology evidence="1">Multi-pass membrane protein</topology>
    </subcellularLocation>
</comment>
<protein>
    <submittedName>
        <fullName evidence="9">Nitrate/nitrite transporter</fullName>
    </submittedName>
</protein>
<proteinExistence type="inferred from homology"/>
<feature type="transmembrane region" description="Helical" evidence="7">
    <location>
        <begin position="220"/>
        <end position="242"/>
    </location>
</feature>
<feature type="transmembrane region" description="Helical" evidence="7">
    <location>
        <begin position="385"/>
        <end position="409"/>
    </location>
</feature>
<organism evidence="9 10">
    <name type="scientific">Marinobacter nitratireducens</name>
    <dbReference type="NCBI Taxonomy" id="1137280"/>
    <lineage>
        <taxon>Bacteria</taxon>
        <taxon>Pseudomonadati</taxon>
        <taxon>Pseudomonadota</taxon>
        <taxon>Gammaproteobacteria</taxon>
        <taxon>Pseudomonadales</taxon>
        <taxon>Marinobacteraceae</taxon>
        <taxon>Marinobacter</taxon>
    </lineage>
</organism>
<feature type="transmembrane region" description="Helical" evidence="7">
    <location>
        <begin position="53"/>
        <end position="71"/>
    </location>
</feature>
<evidence type="ECO:0000256" key="4">
    <source>
        <dbReference type="ARBA" id="ARBA00022989"/>
    </source>
</evidence>
<evidence type="ECO:0000259" key="8">
    <source>
        <dbReference type="PROSITE" id="PS50850"/>
    </source>
</evidence>
<feature type="transmembrane region" description="Helical" evidence="7">
    <location>
        <begin position="421"/>
        <end position="440"/>
    </location>
</feature>
<dbReference type="Proteomes" id="UP000035057">
    <property type="component" value="Unassembled WGS sequence"/>
</dbReference>
<dbReference type="RefSeq" id="WP_036133692.1">
    <property type="nucleotide sequence ID" value="NZ_ANIE01000009.1"/>
</dbReference>
<dbReference type="STRING" id="1137280.D777_03113"/>
<feature type="transmembrane region" description="Helical" evidence="7">
    <location>
        <begin position="83"/>
        <end position="101"/>
    </location>
</feature>
<dbReference type="InterPro" id="IPR044772">
    <property type="entry name" value="NO3_transporter"/>
</dbReference>
<feature type="domain" description="Major facilitator superfamily (MFS) profile" evidence="8">
    <location>
        <begin position="17"/>
        <end position="471"/>
    </location>
</feature>
<feature type="transmembrane region" description="Helical" evidence="7">
    <location>
        <begin position="107"/>
        <end position="128"/>
    </location>
</feature>
<dbReference type="InterPro" id="IPR011701">
    <property type="entry name" value="MFS"/>
</dbReference>
<gene>
    <name evidence="9" type="ORF">D777_03113</name>
</gene>
<keyword evidence="10" id="KW-1185">Reference proteome</keyword>
<dbReference type="AlphaFoldDB" id="A0A072MY62"/>
<feature type="transmembrane region" description="Helical" evidence="7">
    <location>
        <begin position="446"/>
        <end position="466"/>
    </location>
</feature>
<evidence type="ECO:0000313" key="9">
    <source>
        <dbReference type="EMBL" id="KEF29937.1"/>
    </source>
</evidence>
<feature type="transmembrane region" description="Helical" evidence="7">
    <location>
        <begin position="326"/>
        <end position="344"/>
    </location>
</feature>
<reference evidence="9 10" key="1">
    <citation type="submission" date="2012-12" db="EMBL/GenBank/DDBJ databases">
        <title>Genome assembly of Marinobacter sp. AK21.</title>
        <authorList>
            <person name="Khatri I."/>
            <person name="Kumar R."/>
            <person name="Vaidya B."/>
            <person name="Subramanian S."/>
            <person name="Pinnaka A."/>
        </authorList>
    </citation>
    <scope>NUCLEOTIDE SEQUENCE [LARGE SCALE GENOMIC DNA]</scope>
    <source>
        <strain evidence="9 10">AK21</strain>
    </source>
</reference>
<dbReference type="OrthoDB" id="9773404at2"/>
<feature type="transmembrane region" description="Helical" evidence="7">
    <location>
        <begin position="174"/>
        <end position="194"/>
    </location>
</feature>
<feature type="transmembrane region" description="Helical" evidence="7">
    <location>
        <begin position="297"/>
        <end position="320"/>
    </location>
</feature>
<feature type="transmembrane region" description="Helical" evidence="7">
    <location>
        <begin position="356"/>
        <end position="379"/>
    </location>
</feature>
<keyword evidence="5" id="KW-0534">Nitrate assimilation</keyword>
<keyword evidence="3 7" id="KW-0812">Transmembrane</keyword>
<evidence type="ECO:0000256" key="5">
    <source>
        <dbReference type="ARBA" id="ARBA00023063"/>
    </source>
</evidence>
<feature type="transmembrane region" description="Helical" evidence="7">
    <location>
        <begin position="149"/>
        <end position="168"/>
    </location>
</feature>
<dbReference type="PROSITE" id="PS50850">
    <property type="entry name" value="MFS"/>
    <property type="match status" value="1"/>
</dbReference>
<evidence type="ECO:0000256" key="2">
    <source>
        <dbReference type="ARBA" id="ARBA00008432"/>
    </source>
</evidence>
<evidence type="ECO:0000256" key="6">
    <source>
        <dbReference type="ARBA" id="ARBA00023136"/>
    </source>
</evidence>
<dbReference type="InterPro" id="IPR020846">
    <property type="entry name" value="MFS_dom"/>
</dbReference>
<accession>A0A072MY62</accession>
<dbReference type="InterPro" id="IPR036259">
    <property type="entry name" value="MFS_trans_sf"/>
</dbReference>
<dbReference type="InterPro" id="IPR005829">
    <property type="entry name" value="Sugar_transporter_CS"/>
</dbReference>
<dbReference type="EMBL" id="ANIE01000009">
    <property type="protein sequence ID" value="KEF29937.1"/>
    <property type="molecule type" value="Genomic_DNA"/>
</dbReference>
<comment type="similarity">
    <text evidence="2">Belongs to the major facilitator superfamily. Nitrate/nitrite porter (TC 2.A.1.8) family.</text>
</comment>
<evidence type="ECO:0000256" key="3">
    <source>
        <dbReference type="ARBA" id="ARBA00022692"/>
    </source>
</evidence>
<feature type="transmembrane region" description="Helical" evidence="7">
    <location>
        <begin position="248"/>
        <end position="270"/>
    </location>
</feature>
<dbReference type="PATRIC" id="fig|1137280.3.peg.2929"/>
<evidence type="ECO:0000256" key="7">
    <source>
        <dbReference type="SAM" id="Phobius"/>
    </source>
</evidence>
<name>A0A072MY62_9GAMM</name>
<evidence type="ECO:0000256" key="1">
    <source>
        <dbReference type="ARBA" id="ARBA00004141"/>
    </source>
</evidence>
<comment type="caution">
    <text evidence="9">The sequence shown here is derived from an EMBL/GenBank/DDBJ whole genome shotgun (WGS) entry which is preliminary data.</text>
</comment>